<dbReference type="EMBL" id="JAAGLI010000214">
    <property type="protein sequence ID" value="NEA22689.1"/>
    <property type="molecule type" value="Genomic_DNA"/>
</dbReference>
<gene>
    <name evidence="5" type="ORF">G3I70_09310</name>
</gene>
<dbReference type="Gene3D" id="3.40.50.300">
    <property type="entry name" value="P-loop containing nucleotide triphosphate hydrolases"/>
    <property type="match status" value="1"/>
</dbReference>
<evidence type="ECO:0000259" key="4">
    <source>
        <dbReference type="PROSITE" id="PS50893"/>
    </source>
</evidence>
<keyword evidence="2" id="KW-0547">Nucleotide-binding</keyword>
<feature type="domain" description="ABC transporter" evidence="4">
    <location>
        <begin position="7"/>
        <end position="240"/>
    </location>
</feature>
<dbReference type="PROSITE" id="PS50893">
    <property type="entry name" value="ABC_TRANSPORTER_2"/>
    <property type="match status" value="1"/>
</dbReference>
<organism evidence="5 6">
    <name type="scientific">Actinomadura bangladeshensis</name>
    <dbReference type="NCBI Taxonomy" id="453573"/>
    <lineage>
        <taxon>Bacteria</taxon>
        <taxon>Bacillati</taxon>
        <taxon>Actinomycetota</taxon>
        <taxon>Actinomycetes</taxon>
        <taxon>Streptosporangiales</taxon>
        <taxon>Thermomonosporaceae</taxon>
        <taxon>Actinomadura</taxon>
    </lineage>
</organism>
<dbReference type="SUPFAM" id="SSF52540">
    <property type="entry name" value="P-loop containing nucleoside triphosphate hydrolases"/>
    <property type="match status" value="1"/>
</dbReference>
<sequence>MAQMSILNVSGVGKDFRGLRALSDVGFAVERGEILGIIGPNGAGKTTLFNVICGALAPDGGRVVFGGRDVTGASPDRIARAGMVRTFQLMRPFGSMTVLENVGLAAQHRRASPARLRKRSLDVVERVGLGDWAHRNATELPTAGLKRLELARALAMRPAVLLLDEVLAGLVPSEREPVLDLLTALREEDGTTLLFIEHIMAAVMRLSDRVLVLDQGRVLATGSAEEVTSDPRVIEAYLGEEPADAGD</sequence>
<dbReference type="InterPro" id="IPR003593">
    <property type="entry name" value="AAA+_ATPase"/>
</dbReference>
<dbReference type="SMART" id="SM00382">
    <property type="entry name" value="AAA"/>
    <property type="match status" value="1"/>
</dbReference>
<dbReference type="Proteomes" id="UP000475532">
    <property type="component" value="Unassembled WGS sequence"/>
</dbReference>
<dbReference type="GO" id="GO:0005524">
    <property type="term" value="F:ATP binding"/>
    <property type="evidence" value="ECO:0007669"/>
    <property type="project" value="UniProtKB-KW"/>
</dbReference>
<proteinExistence type="predicted"/>
<dbReference type="Pfam" id="PF00005">
    <property type="entry name" value="ABC_tran"/>
    <property type="match status" value="1"/>
</dbReference>
<evidence type="ECO:0000313" key="5">
    <source>
        <dbReference type="EMBL" id="NEA22689.1"/>
    </source>
</evidence>
<comment type="caution">
    <text evidence="5">The sequence shown here is derived from an EMBL/GenBank/DDBJ whole genome shotgun (WGS) entry which is preliminary data.</text>
</comment>
<evidence type="ECO:0000256" key="1">
    <source>
        <dbReference type="ARBA" id="ARBA00022448"/>
    </source>
</evidence>
<dbReference type="InterPro" id="IPR027417">
    <property type="entry name" value="P-loop_NTPase"/>
</dbReference>
<evidence type="ECO:0000313" key="6">
    <source>
        <dbReference type="Proteomes" id="UP000475532"/>
    </source>
</evidence>
<keyword evidence="1" id="KW-0813">Transport</keyword>
<accession>A0A6L9QB26</accession>
<dbReference type="GO" id="GO:0005886">
    <property type="term" value="C:plasma membrane"/>
    <property type="evidence" value="ECO:0007669"/>
    <property type="project" value="TreeGrafter"/>
</dbReference>
<evidence type="ECO:0000256" key="3">
    <source>
        <dbReference type="ARBA" id="ARBA00022840"/>
    </source>
</evidence>
<dbReference type="InterPro" id="IPR032823">
    <property type="entry name" value="BCA_ABC_TP_C"/>
</dbReference>
<evidence type="ECO:0000256" key="2">
    <source>
        <dbReference type="ARBA" id="ARBA00022741"/>
    </source>
</evidence>
<protein>
    <submittedName>
        <fullName evidence="5">ABC transporter ATP-binding protein</fullName>
    </submittedName>
</protein>
<reference evidence="5 6" key="1">
    <citation type="submission" date="2020-01" db="EMBL/GenBank/DDBJ databases">
        <title>Insect and environment-associated Actinomycetes.</title>
        <authorList>
            <person name="Currrie C."/>
            <person name="Chevrette M."/>
            <person name="Carlson C."/>
            <person name="Stubbendieck R."/>
            <person name="Wendt-Pienkowski E."/>
        </authorList>
    </citation>
    <scope>NUCLEOTIDE SEQUENCE [LARGE SCALE GENOMIC DNA]</scope>
    <source>
        <strain evidence="5 6">SID10258</strain>
    </source>
</reference>
<dbReference type="PANTHER" id="PTHR45772:SF9">
    <property type="entry name" value="CONSERVED COMPONENT OF ABC TRANSPORTER FOR NATURAL AMINO ACIDS"/>
    <property type="match status" value="1"/>
</dbReference>
<keyword evidence="3 5" id="KW-0067">ATP-binding</keyword>
<dbReference type="CDD" id="cd03219">
    <property type="entry name" value="ABC_Mj1267_LivG_branched"/>
    <property type="match status" value="1"/>
</dbReference>
<dbReference type="Pfam" id="PF12399">
    <property type="entry name" value="BCA_ABC_TP_C"/>
    <property type="match status" value="1"/>
</dbReference>
<name>A0A6L9QB26_9ACTN</name>
<dbReference type="GO" id="GO:0016887">
    <property type="term" value="F:ATP hydrolysis activity"/>
    <property type="evidence" value="ECO:0007669"/>
    <property type="project" value="InterPro"/>
</dbReference>
<dbReference type="InterPro" id="IPR003439">
    <property type="entry name" value="ABC_transporter-like_ATP-bd"/>
</dbReference>
<dbReference type="InterPro" id="IPR051120">
    <property type="entry name" value="ABC_AA/LPS_Transport"/>
</dbReference>
<dbReference type="AlphaFoldDB" id="A0A6L9QB26"/>
<dbReference type="PANTHER" id="PTHR45772">
    <property type="entry name" value="CONSERVED COMPONENT OF ABC TRANSPORTER FOR NATURAL AMINO ACIDS-RELATED"/>
    <property type="match status" value="1"/>
</dbReference>